<organism evidence="1">
    <name type="scientific">freshwater metagenome</name>
    <dbReference type="NCBI Taxonomy" id="449393"/>
    <lineage>
        <taxon>unclassified sequences</taxon>
        <taxon>metagenomes</taxon>
        <taxon>ecological metagenomes</taxon>
    </lineage>
</organism>
<sequence>MEPGFLDGVRDWRAMTPDRYESEFNMPLGHATGFAGGPLAALRNQNPELTHYETAVPGLYLTGAATFPGAGVWGASGRNCARVITDGRR</sequence>
<reference evidence="1" key="1">
    <citation type="submission" date="2020-05" db="EMBL/GenBank/DDBJ databases">
        <authorList>
            <person name="Chiriac C."/>
            <person name="Salcher M."/>
            <person name="Ghai R."/>
            <person name="Kavagutti S V."/>
        </authorList>
    </citation>
    <scope>NUCLEOTIDE SEQUENCE</scope>
</reference>
<accession>A0A6J6UPT0</accession>
<evidence type="ECO:0000313" key="1">
    <source>
        <dbReference type="EMBL" id="CAB4761792.1"/>
    </source>
</evidence>
<dbReference type="PANTHER" id="PTHR10668:SF103">
    <property type="entry name" value="PYRIDINE NUCLEOTIDE-DISULFIDE OXIDOREDUCTASE DOMAIN-CONTAINING PROTEIN 2"/>
    <property type="match status" value="1"/>
</dbReference>
<proteinExistence type="predicted"/>
<protein>
    <submittedName>
        <fullName evidence="1">Unannotated protein</fullName>
    </submittedName>
</protein>
<dbReference type="AlphaFoldDB" id="A0A6J6UPT0"/>
<name>A0A6J6UPT0_9ZZZZ</name>
<dbReference type="EMBL" id="CAEZYY010000025">
    <property type="protein sequence ID" value="CAB4761792.1"/>
    <property type="molecule type" value="Genomic_DNA"/>
</dbReference>
<dbReference type="PANTHER" id="PTHR10668">
    <property type="entry name" value="PHYTOENE DEHYDROGENASE"/>
    <property type="match status" value="1"/>
</dbReference>
<gene>
    <name evidence="1" type="ORF">UFOPK2806_01724</name>
</gene>